<dbReference type="EMBL" id="BPLR01012925">
    <property type="protein sequence ID" value="GIY57554.1"/>
    <property type="molecule type" value="Genomic_DNA"/>
</dbReference>
<protein>
    <submittedName>
        <fullName evidence="1">Uncharacterized protein</fullName>
    </submittedName>
</protein>
<keyword evidence="2" id="KW-1185">Reference proteome</keyword>
<evidence type="ECO:0000313" key="2">
    <source>
        <dbReference type="Proteomes" id="UP001054945"/>
    </source>
</evidence>
<dbReference type="InterPro" id="IPR016135">
    <property type="entry name" value="UBQ-conjugating_enzyme/RWD"/>
</dbReference>
<reference evidence="1 2" key="1">
    <citation type="submission" date="2021-06" db="EMBL/GenBank/DDBJ databases">
        <title>Caerostris extrusa draft genome.</title>
        <authorList>
            <person name="Kono N."/>
            <person name="Arakawa K."/>
        </authorList>
    </citation>
    <scope>NUCLEOTIDE SEQUENCE [LARGE SCALE GENOMIC DNA]</scope>
</reference>
<sequence>MKKISLRDSAKKWSCSTCFATASGEKDDLRFITKIRHPQIDQYGYVRNKYLGDKWSRLSEFLLPDDTFGATA</sequence>
<name>A0AAV4UIM3_CAEEX</name>
<evidence type="ECO:0000313" key="1">
    <source>
        <dbReference type="EMBL" id="GIY57554.1"/>
    </source>
</evidence>
<dbReference type="SUPFAM" id="SSF54495">
    <property type="entry name" value="UBC-like"/>
    <property type="match status" value="1"/>
</dbReference>
<proteinExistence type="predicted"/>
<organism evidence="1 2">
    <name type="scientific">Caerostris extrusa</name>
    <name type="common">Bark spider</name>
    <name type="synonym">Caerostris bankana</name>
    <dbReference type="NCBI Taxonomy" id="172846"/>
    <lineage>
        <taxon>Eukaryota</taxon>
        <taxon>Metazoa</taxon>
        <taxon>Ecdysozoa</taxon>
        <taxon>Arthropoda</taxon>
        <taxon>Chelicerata</taxon>
        <taxon>Arachnida</taxon>
        <taxon>Araneae</taxon>
        <taxon>Araneomorphae</taxon>
        <taxon>Entelegynae</taxon>
        <taxon>Araneoidea</taxon>
        <taxon>Araneidae</taxon>
        <taxon>Caerostris</taxon>
    </lineage>
</organism>
<dbReference type="Proteomes" id="UP001054945">
    <property type="component" value="Unassembled WGS sequence"/>
</dbReference>
<gene>
    <name evidence="1" type="ORF">CEXT_692381</name>
</gene>
<dbReference type="AlphaFoldDB" id="A0AAV4UIM3"/>
<comment type="caution">
    <text evidence="1">The sequence shown here is derived from an EMBL/GenBank/DDBJ whole genome shotgun (WGS) entry which is preliminary data.</text>
</comment>
<accession>A0AAV4UIM3</accession>